<dbReference type="RefSeq" id="WP_316975119.1">
    <property type="nucleotide sequence ID" value="NZ_JAWIIJ010000019.1"/>
</dbReference>
<evidence type="ECO:0000313" key="3">
    <source>
        <dbReference type="Proteomes" id="UP001269819"/>
    </source>
</evidence>
<dbReference type="SUPFAM" id="SSF109604">
    <property type="entry name" value="HD-domain/PDEase-like"/>
    <property type="match status" value="1"/>
</dbReference>
<comment type="caution">
    <text evidence="2">The sequence shown here is derived from an EMBL/GenBank/DDBJ whole genome shotgun (WGS) entry which is preliminary data.</text>
</comment>
<evidence type="ECO:0000259" key="1">
    <source>
        <dbReference type="Pfam" id="PF01966"/>
    </source>
</evidence>
<accession>A0ABU3W2I0</accession>
<dbReference type="InterPro" id="IPR006674">
    <property type="entry name" value="HD_domain"/>
</dbReference>
<organism evidence="2 3">
    <name type="scientific">Marinobacter xestospongiae</name>
    <dbReference type="NCBI Taxonomy" id="994319"/>
    <lineage>
        <taxon>Bacteria</taxon>
        <taxon>Pseudomonadati</taxon>
        <taxon>Pseudomonadota</taxon>
        <taxon>Gammaproteobacteria</taxon>
        <taxon>Pseudomonadales</taxon>
        <taxon>Marinobacteraceae</taxon>
        <taxon>Marinobacter</taxon>
    </lineage>
</organism>
<name>A0ABU3W2I0_9GAMM</name>
<evidence type="ECO:0000313" key="2">
    <source>
        <dbReference type="EMBL" id="MDV2080758.1"/>
    </source>
</evidence>
<sequence length="270" mass="30585">MLGPTPGSHHWSERTDGAMTTREKAHLIWQLIRTQVDEQASRLCYRLNLSPARRRRVSLETIRRPDTGFARECEELAASRYSPALLAHCYRTWLMGAVVGQALSVEADPEQLYIACLLHDLGLTGPNLDCACDTGFQILGAREAWRLAKGQQWSDDDASRLYEAISYHLNPWLSARHHSAEALLLKYGAHMDVAGAYQHLVPEALHQQIHQRYPRHGFREEIVTSIDQTPHRPGSHAHFLRRCGFSKLAANNPLDQRLRQDVTNDANSGR</sequence>
<dbReference type="Gene3D" id="1.10.3210.10">
    <property type="entry name" value="Hypothetical protein af1432"/>
    <property type="match status" value="1"/>
</dbReference>
<dbReference type="PANTHER" id="PTHR35569:SF1">
    <property type="entry name" value="CYANAMIDE HYDRATASE DDI2-RELATED"/>
    <property type="match status" value="1"/>
</dbReference>
<protein>
    <submittedName>
        <fullName evidence="2">HD domain-containing protein</fullName>
    </submittedName>
</protein>
<dbReference type="EMBL" id="JAWIIJ010000019">
    <property type="protein sequence ID" value="MDV2080758.1"/>
    <property type="molecule type" value="Genomic_DNA"/>
</dbReference>
<dbReference type="PANTHER" id="PTHR35569">
    <property type="entry name" value="CYANAMIDE HYDRATASE DDI2-RELATED"/>
    <property type="match status" value="1"/>
</dbReference>
<dbReference type="Proteomes" id="UP001269819">
    <property type="component" value="Unassembled WGS sequence"/>
</dbReference>
<reference evidence="2 3" key="1">
    <citation type="submission" date="2023-10" db="EMBL/GenBank/DDBJ databases">
        <title>Characteristics and mechanism of a salt-tolerant marine origin heterotrophic nitrifying- aerobic denitrifying bacteria Marinobacter xestospongiae HN1.</title>
        <authorList>
            <person name="Qi R."/>
        </authorList>
    </citation>
    <scope>NUCLEOTIDE SEQUENCE [LARGE SCALE GENOMIC DNA]</scope>
    <source>
        <strain evidence="2 3">HN1</strain>
    </source>
</reference>
<proteinExistence type="predicted"/>
<feature type="domain" description="HD" evidence="1">
    <location>
        <begin position="86"/>
        <end position="184"/>
    </location>
</feature>
<keyword evidence="3" id="KW-1185">Reference proteome</keyword>
<dbReference type="Pfam" id="PF01966">
    <property type="entry name" value="HD"/>
    <property type="match status" value="1"/>
</dbReference>
<gene>
    <name evidence="2" type="ORF">RYS15_18895</name>
</gene>